<dbReference type="Gene3D" id="1.20.120.530">
    <property type="entry name" value="GntR ligand-binding domain-like"/>
    <property type="match status" value="1"/>
</dbReference>
<name>A0ABQ6HJN4_9MICO</name>
<evidence type="ECO:0000313" key="6">
    <source>
        <dbReference type="Proteomes" id="UP001157109"/>
    </source>
</evidence>
<dbReference type="PANTHER" id="PTHR43537">
    <property type="entry name" value="TRANSCRIPTIONAL REGULATOR, GNTR FAMILY"/>
    <property type="match status" value="1"/>
</dbReference>
<dbReference type="SMART" id="SM00895">
    <property type="entry name" value="FCD"/>
    <property type="match status" value="1"/>
</dbReference>
<keyword evidence="3" id="KW-0804">Transcription</keyword>
<protein>
    <recommendedName>
        <fullName evidence="4">GntR C-terminal domain-containing protein</fullName>
    </recommendedName>
</protein>
<evidence type="ECO:0000259" key="4">
    <source>
        <dbReference type="SMART" id="SM00895"/>
    </source>
</evidence>
<dbReference type="InterPro" id="IPR011711">
    <property type="entry name" value="GntR_C"/>
</dbReference>
<dbReference type="EMBL" id="BSUJ01000001">
    <property type="protein sequence ID" value="GMA18582.1"/>
    <property type="molecule type" value="Genomic_DNA"/>
</dbReference>
<keyword evidence="1" id="KW-0805">Transcription regulation</keyword>
<feature type="domain" description="GntR C-terminal" evidence="4">
    <location>
        <begin position="18"/>
        <end position="142"/>
    </location>
</feature>
<keyword evidence="6" id="KW-1185">Reference proteome</keyword>
<dbReference type="Proteomes" id="UP001157109">
    <property type="component" value="Unassembled WGS sequence"/>
</dbReference>
<dbReference type="PANTHER" id="PTHR43537:SF44">
    <property type="entry name" value="GNTR FAMILY REGULATORY PROTEIN"/>
    <property type="match status" value="1"/>
</dbReference>
<evidence type="ECO:0000313" key="5">
    <source>
        <dbReference type="EMBL" id="GMA18582.1"/>
    </source>
</evidence>
<keyword evidence="2" id="KW-0238">DNA-binding</keyword>
<accession>A0ABQ6HJN4</accession>
<dbReference type="InterPro" id="IPR008920">
    <property type="entry name" value="TF_FadR/GntR_C"/>
</dbReference>
<dbReference type="Pfam" id="PF07729">
    <property type="entry name" value="FCD"/>
    <property type="match status" value="1"/>
</dbReference>
<dbReference type="SUPFAM" id="SSF48008">
    <property type="entry name" value="GntR ligand-binding domain-like"/>
    <property type="match status" value="1"/>
</dbReference>
<dbReference type="RefSeq" id="WP_284283631.1">
    <property type="nucleotide sequence ID" value="NZ_BSUJ01000001.1"/>
</dbReference>
<gene>
    <name evidence="5" type="ORF">GCM10025862_06030</name>
</gene>
<comment type="caution">
    <text evidence="5">The sequence shown here is derived from an EMBL/GenBank/DDBJ whole genome shotgun (WGS) entry which is preliminary data.</text>
</comment>
<evidence type="ECO:0000256" key="1">
    <source>
        <dbReference type="ARBA" id="ARBA00023015"/>
    </source>
</evidence>
<organism evidence="5 6">
    <name type="scientific">Arsenicicoccus piscis</name>
    <dbReference type="NCBI Taxonomy" id="673954"/>
    <lineage>
        <taxon>Bacteria</taxon>
        <taxon>Bacillati</taxon>
        <taxon>Actinomycetota</taxon>
        <taxon>Actinomycetes</taxon>
        <taxon>Micrococcales</taxon>
        <taxon>Intrasporangiaceae</taxon>
        <taxon>Arsenicicoccus</taxon>
    </lineage>
</organism>
<reference evidence="6" key="1">
    <citation type="journal article" date="2019" name="Int. J. Syst. Evol. Microbiol.">
        <title>The Global Catalogue of Microorganisms (GCM) 10K type strain sequencing project: providing services to taxonomists for standard genome sequencing and annotation.</title>
        <authorList>
            <consortium name="The Broad Institute Genomics Platform"/>
            <consortium name="The Broad Institute Genome Sequencing Center for Infectious Disease"/>
            <person name="Wu L."/>
            <person name="Ma J."/>
        </authorList>
    </citation>
    <scope>NUCLEOTIDE SEQUENCE [LARGE SCALE GENOMIC DNA]</scope>
    <source>
        <strain evidence="6">NBRC 105830</strain>
    </source>
</reference>
<proteinExistence type="predicted"/>
<evidence type="ECO:0000256" key="2">
    <source>
        <dbReference type="ARBA" id="ARBA00023125"/>
    </source>
</evidence>
<sequence>MLIRWRLDSAERHDQLRSLSQLRRGFEPVAAELAATHATPAQCADLTGAVMGMTRHARSGDLEAYLAADVLFHRTLLQASGNEMFAALHAVVEEVLAGRTHHQLVPAEPNPDAVRLHGDLAQAVLAGDPAAARAATEQIIDEAQAAMEGD</sequence>
<evidence type="ECO:0000256" key="3">
    <source>
        <dbReference type="ARBA" id="ARBA00023163"/>
    </source>
</evidence>